<sequence length="79" mass="8767">MGATPASTRGQMNDRIERAEEELAHLRKTVDELSDVLAAQGREIARMSRLLGLLMEREAEREFAAGGAIPLADQKPPHW</sequence>
<evidence type="ECO:0000256" key="1">
    <source>
        <dbReference type="SAM" id="Coils"/>
    </source>
</evidence>
<reference evidence="2 3" key="1">
    <citation type="submission" date="2016-10" db="EMBL/GenBank/DDBJ databases">
        <authorList>
            <person name="de Groot N.N."/>
        </authorList>
    </citation>
    <scope>NUCLEOTIDE SEQUENCE [LARGE SCALE GENOMIC DNA]</scope>
    <source>
        <strain evidence="3">DSM 938 / 37b4</strain>
    </source>
</reference>
<organism evidence="2 3">
    <name type="scientific">Rhodobacter capsulatus</name>
    <name type="common">Rhodopseudomonas capsulata</name>
    <dbReference type="NCBI Taxonomy" id="1061"/>
    <lineage>
        <taxon>Bacteria</taxon>
        <taxon>Pseudomonadati</taxon>
        <taxon>Pseudomonadota</taxon>
        <taxon>Alphaproteobacteria</taxon>
        <taxon>Rhodobacterales</taxon>
        <taxon>Rhodobacter group</taxon>
        <taxon>Rhodobacter</taxon>
    </lineage>
</organism>
<dbReference type="InterPro" id="IPR007236">
    <property type="entry name" value="SlyX"/>
</dbReference>
<dbReference type="EMBL" id="FNAY01000007">
    <property type="protein sequence ID" value="SDF11740.1"/>
    <property type="molecule type" value="Genomic_DNA"/>
</dbReference>
<feature type="coiled-coil region" evidence="1">
    <location>
        <begin position="9"/>
        <end position="36"/>
    </location>
</feature>
<proteinExistence type="predicted"/>
<keyword evidence="1" id="KW-0175">Coiled coil</keyword>
<gene>
    <name evidence="2" type="ORF">SAMN04244550_01684</name>
</gene>
<name>A0A1G7IG61_RHOCA</name>
<protein>
    <submittedName>
        <fullName evidence="2">SlyX protein</fullName>
    </submittedName>
</protein>
<dbReference type="AlphaFoldDB" id="A0A1G7IG61"/>
<accession>A0A1G7IG61</accession>
<evidence type="ECO:0000313" key="3">
    <source>
        <dbReference type="Proteomes" id="UP000183812"/>
    </source>
</evidence>
<evidence type="ECO:0000313" key="2">
    <source>
        <dbReference type="EMBL" id="SDF11740.1"/>
    </source>
</evidence>
<dbReference type="Proteomes" id="UP000183812">
    <property type="component" value="Unassembled WGS sequence"/>
</dbReference>
<dbReference type="Pfam" id="PF04102">
    <property type="entry name" value="SlyX"/>
    <property type="match status" value="1"/>
</dbReference>